<dbReference type="EC" id="4.2.1.126" evidence="3"/>
<dbReference type="NCBIfam" id="NF009222">
    <property type="entry name" value="PRK12570.1"/>
    <property type="match status" value="1"/>
</dbReference>
<dbReference type="EMBL" id="DWZH01000029">
    <property type="protein sequence ID" value="HJB09643.1"/>
    <property type="molecule type" value="Genomic_DNA"/>
</dbReference>
<dbReference type="InterPro" id="IPR005488">
    <property type="entry name" value="Etherase_MurQ"/>
</dbReference>
<dbReference type="NCBIfam" id="NF003915">
    <property type="entry name" value="PRK05441.1"/>
    <property type="match status" value="1"/>
</dbReference>
<comment type="similarity">
    <text evidence="3">Belongs to the GCKR-like family. MurNAc-6-P etherase subfamily.</text>
</comment>
<comment type="pathway">
    <text evidence="3">Amino-sugar metabolism; N-acetylmuramate degradation.</text>
</comment>
<sequence>MNNLRPDEATSQPGPSAESGRDRFPDGSSGRSPSNLVDLVSPTEERNPASAELDALDARGAVELILDEDAKVAAAVRARSAVIAELVEQCVQAIEAGGTVHYIGAGTSGRLGVLDAVELAPTFNADESMVTAHLAGGPSAFVEAAEGAEDDAGAGAELVRRVCGDHDVVIGLAASGRTPFVGGALRAARDAGLPTALISANPEAELAPAADHAILLDVGPEVLTGSTRMKAGTAQKLTLNALSTATMVRLGTTYGNLMIDVRATNAKLVGRTVRMLVQATGAEPAHAAEVLEAADGHLRTALVALLAGADVQDAARAVAEHPRDSRRHGDPAGIRAAVAALRTNTDPV</sequence>
<comment type="subunit">
    <text evidence="3">Homodimer.</text>
</comment>
<dbReference type="Pfam" id="PF22645">
    <property type="entry name" value="GKRP_SIS_N"/>
    <property type="match status" value="1"/>
</dbReference>
<comment type="catalytic activity">
    <reaction evidence="3">
        <text>N-acetyl-D-muramate 6-phosphate + H2O = N-acetyl-D-glucosamine 6-phosphate + (R)-lactate</text>
        <dbReference type="Rhea" id="RHEA:26410"/>
        <dbReference type="ChEBI" id="CHEBI:15377"/>
        <dbReference type="ChEBI" id="CHEBI:16004"/>
        <dbReference type="ChEBI" id="CHEBI:57513"/>
        <dbReference type="ChEBI" id="CHEBI:58722"/>
        <dbReference type="EC" id="4.2.1.126"/>
    </reaction>
</comment>
<evidence type="ECO:0000256" key="2">
    <source>
        <dbReference type="ARBA" id="ARBA00023277"/>
    </source>
</evidence>
<evidence type="ECO:0000256" key="3">
    <source>
        <dbReference type="HAMAP-Rule" id="MF_00068"/>
    </source>
</evidence>
<evidence type="ECO:0000256" key="1">
    <source>
        <dbReference type="ARBA" id="ARBA00023239"/>
    </source>
</evidence>
<dbReference type="CDD" id="cd05007">
    <property type="entry name" value="SIS_Etherase"/>
    <property type="match status" value="1"/>
</dbReference>
<reference evidence="6" key="1">
    <citation type="journal article" date="2021" name="PeerJ">
        <title>Extensive microbial diversity within the chicken gut microbiome revealed by metagenomics and culture.</title>
        <authorList>
            <person name="Gilroy R."/>
            <person name="Ravi A."/>
            <person name="Getino M."/>
            <person name="Pursley I."/>
            <person name="Horton D.L."/>
            <person name="Alikhan N.F."/>
            <person name="Baker D."/>
            <person name="Gharbi K."/>
            <person name="Hall N."/>
            <person name="Watson M."/>
            <person name="Adriaenssens E.M."/>
            <person name="Foster-Nyarko E."/>
            <person name="Jarju S."/>
            <person name="Secka A."/>
            <person name="Antonio M."/>
            <person name="Oren A."/>
            <person name="Chaudhuri R.R."/>
            <person name="La Ragione R."/>
            <person name="Hildebrand F."/>
            <person name="Pallen M.J."/>
        </authorList>
    </citation>
    <scope>NUCLEOTIDE SEQUENCE</scope>
    <source>
        <strain evidence="6">ChiHjej13B12-24818</strain>
    </source>
</reference>
<keyword evidence="1 3" id="KW-0456">Lyase</keyword>
<dbReference type="GO" id="GO:0016803">
    <property type="term" value="F:ether hydrolase activity"/>
    <property type="evidence" value="ECO:0007669"/>
    <property type="project" value="TreeGrafter"/>
</dbReference>
<proteinExistence type="inferred from homology"/>
<name>A0A9D2LBR6_9MICO</name>
<reference evidence="6" key="2">
    <citation type="submission" date="2021-04" db="EMBL/GenBank/DDBJ databases">
        <authorList>
            <person name="Gilroy R."/>
        </authorList>
    </citation>
    <scope>NUCLEOTIDE SEQUENCE</scope>
    <source>
        <strain evidence="6">ChiHjej13B12-24818</strain>
    </source>
</reference>
<accession>A0A9D2LBR6</accession>
<protein>
    <recommendedName>
        <fullName evidence="3">N-acetylmuramic acid 6-phosphate etherase</fullName>
        <shortName evidence="3">MurNAc-6-P etherase</shortName>
        <ecNumber evidence="3">4.2.1.126</ecNumber>
    </recommendedName>
    <alternativeName>
        <fullName evidence="3">N-acetylmuramic acid 6-phosphate hydrolase</fullName>
    </alternativeName>
    <alternativeName>
        <fullName evidence="3">N-acetylmuramic acid 6-phosphate lyase</fullName>
    </alternativeName>
</protein>
<dbReference type="GO" id="GO:0009254">
    <property type="term" value="P:peptidoglycan turnover"/>
    <property type="evidence" value="ECO:0007669"/>
    <property type="project" value="TreeGrafter"/>
</dbReference>
<dbReference type="InterPro" id="IPR040190">
    <property type="entry name" value="MURQ/GCKR"/>
</dbReference>
<organism evidence="6 7">
    <name type="scientific">Candidatus Brachybacterium merdavium</name>
    <dbReference type="NCBI Taxonomy" id="2838513"/>
    <lineage>
        <taxon>Bacteria</taxon>
        <taxon>Bacillati</taxon>
        <taxon>Actinomycetota</taxon>
        <taxon>Actinomycetes</taxon>
        <taxon>Micrococcales</taxon>
        <taxon>Dermabacteraceae</taxon>
        <taxon>Brachybacterium</taxon>
    </lineage>
</organism>
<dbReference type="PROSITE" id="PS51464">
    <property type="entry name" value="SIS"/>
    <property type="match status" value="1"/>
</dbReference>
<dbReference type="InterPro" id="IPR005486">
    <property type="entry name" value="Glucokinase_regulatory_CS"/>
</dbReference>
<dbReference type="PANTHER" id="PTHR10088">
    <property type="entry name" value="GLUCOKINASE REGULATORY PROTEIN"/>
    <property type="match status" value="1"/>
</dbReference>
<dbReference type="AlphaFoldDB" id="A0A9D2LBR6"/>
<evidence type="ECO:0000313" key="6">
    <source>
        <dbReference type="EMBL" id="HJB09643.1"/>
    </source>
</evidence>
<dbReference type="GO" id="GO:0046348">
    <property type="term" value="P:amino sugar catabolic process"/>
    <property type="evidence" value="ECO:0007669"/>
    <property type="project" value="InterPro"/>
</dbReference>
<keyword evidence="2 3" id="KW-0119">Carbohydrate metabolism</keyword>
<dbReference type="GO" id="GO:0016835">
    <property type="term" value="F:carbon-oxygen lyase activity"/>
    <property type="evidence" value="ECO:0007669"/>
    <property type="project" value="UniProtKB-UniRule"/>
</dbReference>
<feature type="active site" evidence="3">
    <location>
        <position position="149"/>
    </location>
</feature>
<evidence type="ECO:0000313" key="7">
    <source>
        <dbReference type="Proteomes" id="UP000823823"/>
    </source>
</evidence>
<dbReference type="Gene3D" id="1.10.8.1080">
    <property type="match status" value="1"/>
</dbReference>
<comment type="miscellaneous">
    <text evidence="3">A lyase-type mechanism (elimination/hydration) is suggested for the cleavage of the lactyl ether bond of MurNAc 6-phosphate, with the formation of an alpha,beta-unsaturated aldehyde intermediate with (E)-stereochemistry, followed by the syn addition of water to give product.</text>
</comment>
<dbReference type="Gene3D" id="3.40.50.10490">
    <property type="entry name" value="Glucose-6-phosphate isomerase like protein, domain 1"/>
    <property type="match status" value="1"/>
</dbReference>
<feature type="domain" description="SIS" evidence="5">
    <location>
        <begin position="90"/>
        <end position="252"/>
    </location>
</feature>
<feature type="active site" description="Proton donor" evidence="3">
    <location>
        <position position="118"/>
    </location>
</feature>
<evidence type="ECO:0000259" key="5">
    <source>
        <dbReference type="PROSITE" id="PS51464"/>
    </source>
</evidence>
<dbReference type="GO" id="GO:0097367">
    <property type="term" value="F:carbohydrate derivative binding"/>
    <property type="evidence" value="ECO:0007669"/>
    <property type="project" value="InterPro"/>
</dbReference>
<dbReference type="InterPro" id="IPR001347">
    <property type="entry name" value="SIS_dom"/>
</dbReference>
<feature type="region of interest" description="Disordered" evidence="4">
    <location>
        <begin position="1"/>
        <end position="47"/>
    </location>
</feature>
<evidence type="ECO:0000256" key="4">
    <source>
        <dbReference type="SAM" id="MobiDB-lite"/>
    </source>
</evidence>
<dbReference type="HAMAP" id="MF_00068">
    <property type="entry name" value="MurQ"/>
    <property type="match status" value="1"/>
</dbReference>
<dbReference type="PROSITE" id="PS01272">
    <property type="entry name" value="GCKR"/>
    <property type="match status" value="1"/>
</dbReference>
<comment type="caution">
    <text evidence="6">The sequence shown here is derived from an EMBL/GenBank/DDBJ whole genome shotgun (WGS) entry which is preliminary data.</text>
</comment>
<dbReference type="SUPFAM" id="SSF53697">
    <property type="entry name" value="SIS domain"/>
    <property type="match status" value="1"/>
</dbReference>
<dbReference type="PANTHER" id="PTHR10088:SF4">
    <property type="entry name" value="GLUCOKINASE REGULATORY PROTEIN"/>
    <property type="match status" value="1"/>
</dbReference>
<gene>
    <name evidence="3" type="primary">murQ</name>
    <name evidence="6" type="ORF">H9786_03770</name>
</gene>
<dbReference type="InterPro" id="IPR046348">
    <property type="entry name" value="SIS_dom_sf"/>
</dbReference>
<comment type="function">
    <text evidence="3">Specifically catalyzes the cleavage of the D-lactyl ether substituent of MurNAc 6-phosphate, producing GlcNAc 6-phosphate and D-lactate.</text>
</comment>
<dbReference type="Proteomes" id="UP000823823">
    <property type="component" value="Unassembled WGS sequence"/>
</dbReference>